<reference evidence="2" key="1">
    <citation type="submission" date="2021-03" db="EMBL/GenBank/DDBJ databases">
        <authorList>
            <person name="Bekaert M."/>
        </authorList>
    </citation>
    <scope>NUCLEOTIDE SEQUENCE</scope>
</reference>
<dbReference type="AlphaFoldDB" id="A0A8S3VCU2"/>
<name>A0A8S3VCU2_MYTED</name>
<evidence type="ECO:0000313" key="3">
    <source>
        <dbReference type="Proteomes" id="UP000683360"/>
    </source>
</evidence>
<dbReference type="GO" id="GO:0043161">
    <property type="term" value="P:proteasome-mediated ubiquitin-dependent protein catabolic process"/>
    <property type="evidence" value="ECO:0007669"/>
    <property type="project" value="TreeGrafter"/>
</dbReference>
<feature type="coiled-coil region" evidence="1">
    <location>
        <begin position="115"/>
        <end position="196"/>
    </location>
</feature>
<dbReference type="PANTHER" id="PTHR24104">
    <property type="entry name" value="E3 UBIQUITIN-PROTEIN LIGASE NHLRC1-RELATED"/>
    <property type="match status" value="1"/>
</dbReference>
<dbReference type="InterPro" id="IPR050952">
    <property type="entry name" value="TRIM-NHL_E3_ligases"/>
</dbReference>
<dbReference type="GO" id="GO:0000209">
    <property type="term" value="P:protein polyubiquitination"/>
    <property type="evidence" value="ECO:0007669"/>
    <property type="project" value="TreeGrafter"/>
</dbReference>
<dbReference type="SUPFAM" id="SSF101898">
    <property type="entry name" value="NHL repeat"/>
    <property type="match status" value="1"/>
</dbReference>
<dbReference type="GO" id="GO:0008270">
    <property type="term" value="F:zinc ion binding"/>
    <property type="evidence" value="ECO:0007669"/>
    <property type="project" value="UniProtKB-KW"/>
</dbReference>
<dbReference type="PANTHER" id="PTHR24104:SF25">
    <property type="entry name" value="PROTEIN LIN-41"/>
    <property type="match status" value="1"/>
</dbReference>
<evidence type="ECO:0000256" key="1">
    <source>
        <dbReference type="SAM" id="Coils"/>
    </source>
</evidence>
<sequence>MSLGNIMSDGRMAFSSNNVKTVKVFSDKGSQDFEVKMSCYVYDIIYISEDNALAVTSVKRYLFFVTNVYILSKLCKCVVESHIVCQDVVNLDEVIQNAKTSNAIGEIEKTLVEVAQNLQKIRQHKQDNLSTLTEKRKEIEQEIKKIRMKINNHLDKLQEDLMKQLHAVVEKESSEISQLISSIEKNEQEIAECEKSFGNIKQHATDLQMFLSIKKIEENIFSKEKFVQALAKSGDHSLSYKINTSIQNVISDIISYGEVYIESTPFEIVLTQKKAKQAQMMVPTVQSISIENIKLKIHKTINTNHSYIYGCCMLPDGRTVFSNNDKTVDVFNADGSKDFEVKISCNAFDIVYISEDNTLAVTSGTSEKLCITIIDMKRKQIKKTISLDSDSYGIALKDNRLIYSGYDKGIRMINLLDESISDVVREPMPSHCYVATYRDNMYHTNNSSHAVTCYNIRAETQWKFHNESVLKSPYGIDVDNDGNVYVVGILSNNVVVISPDGKRHKEILTRSDGLDYPISIYFCQTKDQVVVANYSNKKAHLFNIV</sequence>
<gene>
    <name evidence="2" type="ORF">MEDL_66720</name>
</gene>
<dbReference type="Gene3D" id="2.120.10.30">
    <property type="entry name" value="TolB, C-terminal domain"/>
    <property type="match status" value="1"/>
</dbReference>
<dbReference type="GO" id="GO:0061630">
    <property type="term" value="F:ubiquitin protein ligase activity"/>
    <property type="evidence" value="ECO:0007669"/>
    <property type="project" value="TreeGrafter"/>
</dbReference>
<keyword evidence="3" id="KW-1185">Reference proteome</keyword>
<keyword evidence="1" id="KW-0175">Coiled coil</keyword>
<accession>A0A8S3VCU2</accession>
<dbReference type="InterPro" id="IPR015943">
    <property type="entry name" value="WD40/YVTN_repeat-like_dom_sf"/>
</dbReference>
<proteinExistence type="predicted"/>
<evidence type="ECO:0000313" key="2">
    <source>
        <dbReference type="EMBL" id="CAG2255291.1"/>
    </source>
</evidence>
<protein>
    <submittedName>
        <fullName evidence="2">Uncharacterized protein</fullName>
    </submittedName>
</protein>
<dbReference type="Gene3D" id="2.130.10.10">
    <property type="entry name" value="YVTN repeat-like/Quinoprotein amine dehydrogenase"/>
    <property type="match status" value="1"/>
</dbReference>
<dbReference type="InterPro" id="IPR011042">
    <property type="entry name" value="6-blade_b-propeller_TolB-like"/>
</dbReference>
<organism evidence="2 3">
    <name type="scientific">Mytilus edulis</name>
    <name type="common">Blue mussel</name>
    <dbReference type="NCBI Taxonomy" id="6550"/>
    <lineage>
        <taxon>Eukaryota</taxon>
        <taxon>Metazoa</taxon>
        <taxon>Spiralia</taxon>
        <taxon>Lophotrochozoa</taxon>
        <taxon>Mollusca</taxon>
        <taxon>Bivalvia</taxon>
        <taxon>Autobranchia</taxon>
        <taxon>Pteriomorphia</taxon>
        <taxon>Mytilida</taxon>
        <taxon>Mytiloidea</taxon>
        <taxon>Mytilidae</taxon>
        <taxon>Mytilinae</taxon>
        <taxon>Mytilus</taxon>
    </lineage>
</organism>
<dbReference type="EMBL" id="CAJPWZ010003263">
    <property type="protein sequence ID" value="CAG2255291.1"/>
    <property type="molecule type" value="Genomic_DNA"/>
</dbReference>
<dbReference type="Proteomes" id="UP000683360">
    <property type="component" value="Unassembled WGS sequence"/>
</dbReference>
<comment type="caution">
    <text evidence="2">The sequence shown here is derived from an EMBL/GenBank/DDBJ whole genome shotgun (WGS) entry which is preliminary data.</text>
</comment>